<evidence type="ECO:0000259" key="3">
    <source>
        <dbReference type="Pfam" id="PF06761"/>
    </source>
</evidence>
<dbReference type="InterPro" id="IPR053156">
    <property type="entry name" value="T6SS_TssM-like"/>
</dbReference>
<dbReference type="EMBL" id="ARXV01000001">
    <property type="protein sequence ID" value="KGD66591.1"/>
    <property type="molecule type" value="Genomic_DNA"/>
</dbReference>
<name>A0A095SPN3_9GAMM</name>
<dbReference type="PANTHER" id="PTHR36153">
    <property type="entry name" value="INNER MEMBRANE PROTEIN-RELATED"/>
    <property type="match status" value="1"/>
</dbReference>
<dbReference type="Pfam" id="PF06761">
    <property type="entry name" value="IcmF-related"/>
    <property type="match status" value="1"/>
</dbReference>
<dbReference type="InterPro" id="IPR025743">
    <property type="entry name" value="TssM1_N"/>
</dbReference>
<organism evidence="6 7">
    <name type="scientific">Alcanivorax nanhaiticus</name>
    <dbReference type="NCBI Taxonomy" id="1177154"/>
    <lineage>
        <taxon>Bacteria</taxon>
        <taxon>Pseudomonadati</taxon>
        <taxon>Pseudomonadota</taxon>
        <taxon>Gammaproteobacteria</taxon>
        <taxon>Oceanospirillales</taxon>
        <taxon>Alcanivoracaceae</taxon>
        <taxon>Alcanivorax</taxon>
    </lineage>
</organism>
<dbReference type="eggNOG" id="COG3523">
    <property type="taxonomic scope" value="Bacteria"/>
</dbReference>
<feature type="transmembrane region" description="Helical" evidence="1">
    <location>
        <begin position="436"/>
        <end position="458"/>
    </location>
</feature>
<dbReference type="SUPFAM" id="SSF52540">
    <property type="entry name" value="P-loop containing nucleoside triphosphate hydrolases"/>
    <property type="match status" value="1"/>
</dbReference>
<dbReference type="PATRIC" id="fig|1177154.3.peg.259"/>
<keyword evidence="7" id="KW-1185">Reference proteome</keyword>
<keyword evidence="1" id="KW-1133">Transmembrane helix</keyword>
<dbReference type="NCBIfam" id="TIGR03348">
    <property type="entry name" value="VI_IcmF"/>
    <property type="match status" value="1"/>
</dbReference>
<dbReference type="PANTHER" id="PTHR36153:SF1">
    <property type="entry name" value="TYPE VI SECRETION SYSTEM COMPONENT TSSM1"/>
    <property type="match status" value="1"/>
</dbReference>
<feature type="transmembrane region" description="Helical" evidence="1">
    <location>
        <begin position="47"/>
        <end position="67"/>
    </location>
</feature>
<accession>A0A095SPN3</accession>
<evidence type="ECO:0000259" key="2">
    <source>
        <dbReference type="Pfam" id="PF06744"/>
    </source>
</evidence>
<dbReference type="InterPro" id="IPR048677">
    <property type="entry name" value="TssM1_hel"/>
</dbReference>
<evidence type="ECO:0000259" key="5">
    <source>
        <dbReference type="Pfam" id="PF21070"/>
    </source>
</evidence>
<dbReference type="InterPro" id="IPR009612">
    <property type="entry name" value="IcmF-rel"/>
</dbReference>
<feature type="domain" description="Type VI secretion system IcmF C-terminal" evidence="2">
    <location>
        <begin position="1064"/>
        <end position="1158"/>
    </location>
</feature>
<dbReference type="InterPro" id="IPR017731">
    <property type="entry name" value="TssM1-like"/>
</dbReference>
<proteinExistence type="predicted"/>
<dbReference type="Pfam" id="PF06744">
    <property type="entry name" value="IcmF_C"/>
    <property type="match status" value="1"/>
</dbReference>
<feature type="domain" description="IcmF-related" evidence="3">
    <location>
        <begin position="490"/>
        <end position="815"/>
    </location>
</feature>
<keyword evidence="1" id="KW-0472">Membrane</keyword>
<dbReference type="InterPro" id="IPR010623">
    <property type="entry name" value="IcmF_C"/>
</dbReference>
<dbReference type="Proteomes" id="UP000029444">
    <property type="component" value="Unassembled WGS sequence"/>
</dbReference>
<reference evidence="6 7" key="1">
    <citation type="submission" date="2012-09" db="EMBL/GenBank/DDBJ databases">
        <title>Genome Sequence of alkane-degrading Bacterium Alcanivorax sp. 19-m-6.</title>
        <authorList>
            <person name="Lai Q."/>
            <person name="Shao Z."/>
        </authorList>
    </citation>
    <scope>NUCLEOTIDE SEQUENCE [LARGE SCALE GENOMIC DNA]</scope>
    <source>
        <strain evidence="6 7">19-m-6</strain>
    </source>
</reference>
<dbReference type="RefSeq" id="WP_035229616.1">
    <property type="nucleotide sequence ID" value="NZ_ARXV01000001.1"/>
</dbReference>
<dbReference type="AlphaFoldDB" id="A0A095SPN3"/>
<dbReference type="CDD" id="cd00882">
    <property type="entry name" value="Ras_like_GTPase"/>
    <property type="match status" value="1"/>
</dbReference>
<comment type="caution">
    <text evidence="6">The sequence shown here is derived from an EMBL/GenBank/DDBJ whole genome shotgun (WGS) entry which is preliminary data.</text>
</comment>
<evidence type="ECO:0000259" key="4">
    <source>
        <dbReference type="Pfam" id="PF14331"/>
    </source>
</evidence>
<protein>
    <recommendedName>
        <fullName evidence="8">Type VI secretion protein IcmF</fullName>
    </recommendedName>
</protein>
<gene>
    <name evidence="6" type="ORF">Y5S_00258</name>
</gene>
<keyword evidence="1" id="KW-0812">Transmembrane</keyword>
<evidence type="ECO:0000313" key="7">
    <source>
        <dbReference type="Proteomes" id="UP000029444"/>
    </source>
</evidence>
<feature type="transmembrane region" description="Helical" evidence="1">
    <location>
        <begin position="12"/>
        <end position="35"/>
    </location>
</feature>
<feature type="domain" description="Type VI secretion system component TssM1 N-terminal" evidence="4">
    <location>
        <begin position="184"/>
        <end position="439"/>
    </location>
</feature>
<dbReference type="Pfam" id="PF21070">
    <property type="entry name" value="IcmF_helical"/>
    <property type="match status" value="1"/>
</dbReference>
<dbReference type="OrthoDB" id="9758229at2"/>
<dbReference type="InterPro" id="IPR027417">
    <property type="entry name" value="P-loop_NTPase"/>
</dbReference>
<dbReference type="STRING" id="1177154.Y5S_00258"/>
<evidence type="ECO:0008006" key="8">
    <source>
        <dbReference type="Google" id="ProtNLM"/>
    </source>
</evidence>
<feature type="domain" description="Type VI secretion system component TssM1 helical" evidence="5">
    <location>
        <begin position="955"/>
        <end position="1055"/>
    </location>
</feature>
<sequence length="1206" mass="135975">MSANAVGALVKRYLLSRAGSSLIGLVAVLALIWFAGPRLGLTGSARYLAVAVVVGLFLLVVGARYLLARRRGNQLQQALASDQGNGDVVALREKMDEAISSLKASQLGAGYRGAAALYALPWYMVIGPSAAGKSTLLRNSGLHFPYSDADDLHFQGVGGTRNCDWWFSDQAVLLDTAGRYTTEDDDHGEWMAFLDLLRKQRKQTPINGVIVAISVADLLTADSEGLEKHIRIIRDRLNELMERLGLSFPVFITFTKCDLIPGFEAYFEDLSDGEREQVWGGYLLEDNSDQDAAERFEAHTRQLYEKLCELRLRKLSMQRNLDRKSALYAFPDQFRAAADTLSEFVHLLFRENPYQEMPRFAGAYFTSGTQEGTPLTRLVGNLRQAFGFSQAEGPSRTTPPKPFFIHRFFTDVVIPLQGLAHGNRNRIRWQRSLKTAAMGMGVASIAATMLLLVASYGANKVLLNEGVLLSQKVSLAMQDDRYDDEEQFLVLEKLYRHYQQLLAYENDKPWQFRLGVYTGDTQIDDVEKMLVSGMDAFFRDTAFRSLELSLENHARTWEASDRQGQEALREEYYQALKSYLMIARAPQRMDTDVAVPVLNYLWLDRKGLNQEPVFAGATNSQEHGLYGLVEFYLAWRAQQESPWKMHQERVDRAREQLRTPPDASQMYHLIVSKGATQLPGYGIDQMLDRSALRMLGAQQTIPGIYTREGWESFVQPQIDERILAATKGDWVLTGQYDLRDGENGDGELIDDVLANQLRGEIRDLYFEDYAQHWRSFLASVRLRRFASLEQGVKTLDKLSRSGGPIGQLMKVTGKNLQLYEAAPALVDDAAVANLAAAPRQTIKGLDERTTELRRFTTAAEERSVSELIHQYLLIVSTLKSDMEKLALSVDIGRQAESYAGSILGRGGSETELYKSWVTMSSLLGSTDAPTRDALRPLFEGVIRESWRNVLLEARNGIAEQWQEEVAGIFDSRLKNRFPFNEDGQDATLDDMADFFQPGNGRLWRFVDDSLSPFIDRSRRGWEEKQWLDQGLGLSREFMGSLASAHVITESLFGRGGRRPEMSFYLYPVPAKGVSEIMLETSGQSYRYRNGPQEWRRFSWPGDDNTPSAKVAGVSRRGQIRDEIRVSGPWALFRLLNEASISRSSSSEFVLQWELNGGVSEPLLVRYRLRADRQANVFNRRVLSRFQLPHKMLRPLMPSAGSVLEAG</sequence>
<evidence type="ECO:0000256" key="1">
    <source>
        <dbReference type="SAM" id="Phobius"/>
    </source>
</evidence>
<dbReference type="Pfam" id="PF14331">
    <property type="entry name" value="IcmF-related_N"/>
    <property type="match status" value="1"/>
</dbReference>
<evidence type="ECO:0000313" key="6">
    <source>
        <dbReference type="EMBL" id="KGD66591.1"/>
    </source>
</evidence>